<dbReference type="SUPFAM" id="SSF51182">
    <property type="entry name" value="RmlC-like cupins"/>
    <property type="match status" value="1"/>
</dbReference>
<keyword evidence="7" id="KW-1185">Reference proteome</keyword>
<dbReference type="Pfam" id="PF02311">
    <property type="entry name" value="AraC_binding"/>
    <property type="match status" value="1"/>
</dbReference>
<keyword evidence="1" id="KW-0805">Transcription regulation</keyword>
<dbReference type="OrthoDB" id="2039152at2"/>
<keyword evidence="2" id="KW-0238">DNA-binding</keyword>
<dbReference type="AlphaFoldDB" id="A0A5J5KW86"/>
<dbReference type="SMART" id="SM00342">
    <property type="entry name" value="HTH_ARAC"/>
    <property type="match status" value="1"/>
</dbReference>
<evidence type="ECO:0000256" key="4">
    <source>
        <dbReference type="SAM" id="SignalP"/>
    </source>
</evidence>
<dbReference type="SUPFAM" id="SSF46689">
    <property type="entry name" value="Homeodomain-like"/>
    <property type="match status" value="1"/>
</dbReference>
<dbReference type="PANTHER" id="PTHR11019:SF199">
    <property type="entry name" value="HTH-TYPE TRANSCRIPTIONAL REGULATOR NIMR"/>
    <property type="match status" value="1"/>
</dbReference>
<keyword evidence="3" id="KW-0804">Transcription</keyword>
<dbReference type="GO" id="GO:0003700">
    <property type="term" value="F:DNA-binding transcription factor activity"/>
    <property type="evidence" value="ECO:0007669"/>
    <property type="project" value="InterPro"/>
</dbReference>
<protein>
    <submittedName>
        <fullName evidence="6">Helix-turn-helix domain-containing protein</fullName>
    </submittedName>
</protein>
<feature type="domain" description="HTH araC/xylS-type" evidence="5">
    <location>
        <begin position="171"/>
        <end position="268"/>
    </location>
</feature>
<feature type="chain" id="PRO_5023927109" evidence="4">
    <location>
        <begin position="28"/>
        <end position="279"/>
    </location>
</feature>
<organism evidence="6 7">
    <name type="scientific">Kocuria coralli</name>
    <dbReference type="NCBI Taxonomy" id="1461025"/>
    <lineage>
        <taxon>Bacteria</taxon>
        <taxon>Bacillati</taxon>
        <taxon>Actinomycetota</taxon>
        <taxon>Actinomycetes</taxon>
        <taxon>Micrococcales</taxon>
        <taxon>Micrococcaceae</taxon>
        <taxon>Kocuria</taxon>
    </lineage>
</organism>
<dbReference type="GO" id="GO:0043565">
    <property type="term" value="F:sequence-specific DNA binding"/>
    <property type="evidence" value="ECO:0007669"/>
    <property type="project" value="InterPro"/>
</dbReference>
<evidence type="ECO:0000256" key="1">
    <source>
        <dbReference type="ARBA" id="ARBA00023015"/>
    </source>
</evidence>
<dbReference type="InterPro" id="IPR003313">
    <property type="entry name" value="AraC-bd"/>
</dbReference>
<evidence type="ECO:0000256" key="3">
    <source>
        <dbReference type="ARBA" id="ARBA00023163"/>
    </source>
</evidence>
<dbReference type="PANTHER" id="PTHR11019">
    <property type="entry name" value="HTH-TYPE TRANSCRIPTIONAL REGULATOR NIMR"/>
    <property type="match status" value="1"/>
</dbReference>
<dbReference type="PROSITE" id="PS01124">
    <property type="entry name" value="HTH_ARAC_FAMILY_2"/>
    <property type="match status" value="1"/>
</dbReference>
<evidence type="ECO:0000256" key="2">
    <source>
        <dbReference type="ARBA" id="ARBA00023125"/>
    </source>
</evidence>
<dbReference type="InterPro" id="IPR014710">
    <property type="entry name" value="RmlC-like_jellyroll"/>
</dbReference>
<dbReference type="InterPro" id="IPR009057">
    <property type="entry name" value="Homeodomain-like_sf"/>
</dbReference>
<dbReference type="InterPro" id="IPR018060">
    <property type="entry name" value="HTH_AraC"/>
</dbReference>
<feature type="signal peptide" evidence="4">
    <location>
        <begin position="1"/>
        <end position="27"/>
    </location>
</feature>
<reference evidence="6 7" key="1">
    <citation type="submission" date="2019-05" db="EMBL/GenBank/DDBJ databases">
        <title>Kocuria coralli sp. nov., a novel actinobacterium isolated from coral reef seawater.</title>
        <authorList>
            <person name="Li J."/>
        </authorList>
    </citation>
    <scope>NUCLEOTIDE SEQUENCE [LARGE SCALE GENOMIC DNA]</scope>
    <source>
        <strain evidence="6 7">SCSIO 13007</strain>
    </source>
</reference>
<comment type="caution">
    <text evidence="6">The sequence shown here is derived from an EMBL/GenBank/DDBJ whole genome shotgun (WGS) entry which is preliminary data.</text>
</comment>
<evidence type="ECO:0000313" key="7">
    <source>
        <dbReference type="Proteomes" id="UP000325957"/>
    </source>
</evidence>
<dbReference type="Pfam" id="PF12833">
    <property type="entry name" value="HTH_18"/>
    <property type="match status" value="1"/>
</dbReference>
<proteinExistence type="predicted"/>
<dbReference type="Gene3D" id="2.60.120.10">
    <property type="entry name" value="Jelly Rolls"/>
    <property type="match status" value="1"/>
</dbReference>
<dbReference type="Proteomes" id="UP000325957">
    <property type="component" value="Unassembled WGS sequence"/>
</dbReference>
<dbReference type="Gene3D" id="1.10.10.60">
    <property type="entry name" value="Homeodomain-like"/>
    <property type="match status" value="1"/>
</dbReference>
<evidence type="ECO:0000313" key="6">
    <source>
        <dbReference type="EMBL" id="KAA9393668.1"/>
    </source>
</evidence>
<accession>A0A5J5KW86</accession>
<sequence>MRHRACRMRQMGNAVGVAMAAVGPVHAGSGESGAGLGIPSIRVPERVHGDCHLLLWQHRGSTDLHLNGVAHSLAAGHVCWVPAGVRHRLSVGPESVVLPVFVRLGLPVGHLRAGAMWPVDDDFATLLLAMVQHQFSPVLNAGADLEVQLVDRITGWRQPGRPPLPRSREALEVAALLLADPADPRPLRDLVAGVFVSQRTVERQFLAETGLTLQRWRSHHRLAEALNRLCAGCPLALAAQRAGYQDVTAFRRAFKARYGVPPSRFDEVADRFEQVTAAS</sequence>
<dbReference type="EMBL" id="SZWF01000015">
    <property type="protein sequence ID" value="KAA9393668.1"/>
    <property type="molecule type" value="Genomic_DNA"/>
</dbReference>
<gene>
    <name evidence="6" type="ORF">FCK90_10800</name>
</gene>
<dbReference type="InterPro" id="IPR011051">
    <property type="entry name" value="RmlC_Cupin_sf"/>
</dbReference>
<evidence type="ECO:0000259" key="5">
    <source>
        <dbReference type="PROSITE" id="PS01124"/>
    </source>
</evidence>
<name>A0A5J5KW86_9MICC</name>
<keyword evidence="4" id="KW-0732">Signal</keyword>